<evidence type="ECO:0000256" key="1">
    <source>
        <dbReference type="ARBA" id="ARBA00004651"/>
    </source>
</evidence>
<dbReference type="InterPro" id="IPR000522">
    <property type="entry name" value="ABC_transptr_permease_BtuC"/>
</dbReference>
<dbReference type="SUPFAM" id="SSF81345">
    <property type="entry name" value="ABC transporter involved in vitamin B12 uptake, BtuC"/>
    <property type="match status" value="1"/>
</dbReference>
<proteinExistence type="inferred from homology"/>
<dbReference type="PANTHER" id="PTHR30472">
    <property type="entry name" value="FERRIC ENTEROBACTIN TRANSPORT SYSTEM PERMEASE PROTEIN"/>
    <property type="match status" value="1"/>
</dbReference>
<feature type="transmembrane region" description="Helical" evidence="8">
    <location>
        <begin position="319"/>
        <end position="335"/>
    </location>
</feature>
<dbReference type="PANTHER" id="PTHR30472:SF1">
    <property type="entry name" value="FE(3+) DICITRATE TRANSPORT SYSTEM PERMEASE PROTEIN FECC-RELATED"/>
    <property type="match status" value="1"/>
</dbReference>
<dbReference type="CDD" id="cd06550">
    <property type="entry name" value="TM_ABC_iron-siderophores_like"/>
    <property type="match status" value="1"/>
</dbReference>
<accession>A0A1R4JK79</accession>
<feature type="transmembrane region" description="Helical" evidence="8">
    <location>
        <begin position="96"/>
        <end position="115"/>
    </location>
</feature>
<evidence type="ECO:0000256" key="8">
    <source>
        <dbReference type="SAM" id="Phobius"/>
    </source>
</evidence>
<dbReference type="Proteomes" id="UP000196230">
    <property type="component" value="Unassembled WGS sequence"/>
</dbReference>
<evidence type="ECO:0000256" key="2">
    <source>
        <dbReference type="ARBA" id="ARBA00007935"/>
    </source>
</evidence>
<dbReference type="GO" id="GO:0033214">
    <property type="term" value="P:siderophore-iron import into cell"/>
    <property type="evidence" value="ECO:0007669"/>
    <property type="project" value="TreeGrafter"/>
</dbReference>
<keyword evidence="7 8" id="KW-0472">Membrane</keyword>
<keyword evidence="5 8" id="KW-0812">Transmembrane</keyword>
<dbReference type="GO" id="GO:0005886">
    <property type="term" value="C:plasma membrane"/>
    <property type="evidence" value="ECO:0007669"/>
    <property type="project" value="UniProtKB-SubCell"/>
</dbReference>
<keyword evidence="6 8" id="KW-1133">Transmembrane helix</keyword>
<evidence type="ECO:0000256" key="7">
    <source>
        <dbReference type="ARBA" id="ARBA00023136"/>
    </source>
</evidence>
<evidence type="ECO:0000313" key="10">
    <source>
        <dbReference type="Proteomes" id="UP000196230"/>
    </source>
</evidence>
<evidence type="ECO:0000313" key="9">
    <source>
        <dbReference type="EMBL" id="SJN32661.1"/>
    </source>
</evidence>
<evidence type="ECO:0000256" key="4">
    <source>
        <dbReference type="ARBA" id="ARBA00022475"/>
    </source>
</evidence>
<evidence type="ECO:0000256" key="3">
    <source>
        <dbReference type="ARBA" id="ARBA00022448"/>
    </source>
</evidence>
<feature type="transmembrane region" description="Helical" evidence="8">
    <location>
        <begin position="157"/>
        <end position="183"/>
    </location>
</feature>
<feature type="transmembrane region" description="Helical" evidence="8">
    <location>
        <begin position="245"/>
        <end position="274"/>
    </location>
</feature>
<feature type="transmembrane region" description="Helical" evidence="8">
    <location>
        <begin position="204"/>
        <end position="225"/>
    </location>
</feature>
<dbReference type="GO" id="GO:0022857">
    <property type="term" value="F:transmembrane transporter activity"/>
    <property type="evidence" value="ECO:0007669"/>
    <property type="project" value="InterPro"/>
</dbReference>
<dbReference type="AlphaFoldDB" id="A0A1R4JK79"/>
<dbReference type="Gene3D" id="1.10.3470.10">
    <property type="entry name" value="ABC transporter involved in vitamin B12 uptake, BtuC"/>
    <property type="match status" value="1"/>
</dbReference>
<keyword evidence="3" id="KW-0813">Transport</keyword>
<protein>
    <submittedName>
        <fullName evidence="9">ABC-type Fe3+-siderophore transport system, permease component</fullName>
    </submittedName>
</protein>
<evidence type="ECO:0000256" key="5">
    <source>
        <dbReference type="ARBA" id="ARBA00022692"/>
    </source>
</evidence>
<dbReference type="Pfam" id="PF01032">
    <property type="entry name" value="FecCD"/>
    <property type="match status" value="1"/>
</dbReference>
<feature type="transmembrane region" description="Helical" evidence="8">
    <location>
        <begin position="122"/>
        <end position="145"/>
    </location>
</feature>
<gene>
    <name evidence="9" type="ORF">FM125_09175</name>
</gene>
<evidence type="ECO:0000256" key="6">
    <source>
        <dbReference type="ARBA" id="ARBA00022989"/>
    </source>
</evidence>
<dbReference type="EMBL" id="FUKP01000063">
    <property type="protein sequence ID" value="SJN32661.1"/>
    <property type="molecule type" value="Genomic_DNA"/>
</dbReference>
<comment type="subcellular location">
    <subcellularLocation>
        <location evidence="1">Cell membrane</location>
        <topology evidence="1">Multi-pass membrane protein</topology>
    </subcellularLocation>
</comment>
<comment type="similarity">
    <text evidence="2">Belongs to the binding-protein-dependent transport system permease family. FecCD subfamily.</text>
</comment>
<keyword evidence="4" id="KW-1003">Cell membrane</keyword>
<reference evidence="9 10" key="1">
    <citation type="submission" date="2017-02" db="EMBL/GenBank/DDBJ databases">
        <authorList>
            <person name="Peterson S.W."/>
        </authorList>
    </citation>
    <scope>NUCLEOTIDE SEQUENCE [LARGE SCALE GENOMIC DNA]</scope>
    <source>
        <strain evidence="9 10">2B3F</strain>
    </source>
</reference>
<feature type="transmembrane region" description="Helical" evidence="8">
    <location>
        <begin position="286"/>
        <end position="307"/>
    </location>
</feature>
<organism evidence="9 10">
    <name type="scientific">Micrococcus lylae</name>
    <dbReference type="NCBI Taxonomy" id="1273"/>
    <lineage>
        <taxon>Bacteria</taxon>
        <taxon>Bacillati</taxon>
        <taxon>Actinomycetota</taxon>
        <taxon>Actinomycetes</taxon>
        <taxon>Micrococcales</taxon>
        <taxon>Micrococcaceae</taxon>
        <taxon>Micrococcus</taxon>
    </lineage>
</organism>
<dbReference type="InterPro" id="IPR037294">
    <property type="entry name" value="ABC_BtuC-like"/>
</dbReference>
<name>A0A1R4JK79_9MICC</name>
<sequence>MPMAAAVLPVVLPLGLLAVAAVAGLALGARTVDPTTALRTLTAMLSGQPLPGGIDAAAVASRVPRTVTAALVGSSLAVAGACLQGATRNPLGDPGLLGLSGGASLAMAIGLALGVPASAPATLGLAALGTAGAAALVYACASAATRIGGTPGAPSPIALVLAGAAVTAGTTAVTTALLVLSPAVRDRLRFWSIGTVARAELSEALLLAPVILAAVLAAIAVGSGLDALALGEDLAHGLGSRPGHVRAVLLAAVVVLTAAAVALAGPVAFVGLVVPHALRRLRPQGARMLLCGSALWGAVLVIVADLLGRTVVAPGEVHLGVTTVLIGVPVLLVLLRRTGVAA</sequence>